<dbReference type="Gene3D" id="3.10.450.10">
    <property type="match status" value="1"/>
</dbReference>
<proteinExistence type="predicted"/>
<keyword evidence="2" id="KW-0789">Thiol protease inhibitor</keyword>
<name>A0ABD1PE80_9LAMI</name>
<sequence>MAANSHSLLLVLTFLVAVSTLYGVSTALGGHKAKASDVGFKPLDPKDPKVVEVAEYTINEHNKEVKSNLKFDHVLKADFQVAKETTYSLIIVASDGSTLSNYEAVVLLNGDSKKLVAFKKQKIYFE</sequence>
<dbReference type="SUPFAM" id="SSF54403">
    <property type="entry name" value="Cystatin/monellin"/>
    <property type="match status" value="1"/>
</dbReference>
<dbReference type="CDD" id="cd00042">
    <property type="entry name" value="CY"/>
    <property type="match status" value="1"/>
</dbReference>
<evidence type="ECO:0000256" key="2">
    <source>
        <dbReference type="ARBA" id="ARBA00022704"/>
    </source>
</evidence>
<dbReference type="GO" id="GO:0004869">
    <property type="term" value="F:cysteine-type endopeptidase inhibitor activity"/>
    <property type="evidence" value="ECO:0007669"/>
    <property type="project" value="UniProtKB-KW"/>
</dbReference>
<evidence type="ECO:0000313" key="5">
    <source>
        <dbReference type="EMBL" id="KAL2462215.1"/>
    </source>
</evidence>
<dbReference type="InterPro" id="IPR046350">
    <property type="entry name" value="Cystatin_sf"/>
</dbReference>
<dbReference type="AlphaFoldDB" id="A0ABD1PE80"/>
<dbReference type="Proteomes" id="UP001604336">
    <property type="component" value="Unassembled WGS sequence"/>
</dbReference>
<gene>
    <name evidence="5" type="ORF">Adt_45635</name>
</gene>
<dbReference type="SMART" id="SM00043">
    <property type="entry name" value="CY"/>
    <property type="match status" value="1"/>
</dbReference>
<dbReference type="PANTHER" id="PTHR47364:SF2">
    <property type="entry name" value="CYSTEINE PROTEINASE INHIBITOR 5"/>
    <property type="match status" value="1"/>
</dbReference>
<reference evidence="6" key="1">
    <citation type="submission" date="2024-07" db="EMBL/GenBank/DDBJ databases">
        <title>Two chromosome-level genome assemblies of Korean endemic species Abeliophyllum distichum and Forsythia ovata (Oleaceae).</title>
        <authorList>
            <person name="Jang H."/>
        </authorList>
    </citation>
    <scope>NUCLEOTIDE SEQUENCE [LARGE SCALE GENOMIC DNA]</scope>
</reference>
<comment type="caution">
    <text evidence="5">The sequence shown here is derived from an EMBL/GenBank/DDBJ whole genome shotgun (WGS) entry which is preliminary data.</text>
</comment>
<feature type="signal peptide" evidence="3">
    <location>
        <begin position="1"/>
        <end position="23"/>
    </location>
</feature>
<evidence type="ECO:0000259" key="4">
    <source>
        <dbReference type="SMART" id="SM00043"/>
    </source>
</evidence>
<feature type="chain" id="PRO_5044805092" evidence="3">
    <location>
        <begin position="24"/>
        <end position="126"/>
    </location>
</feature>
<dbReference type="EMBL" id="JBFOLK010000014">
    <property type="protein sequence ID" value="KAL2462215.1"/>
    <property type="molecule type" value="Genomic_DNA"/>
</dbReference>
<dbReference type="InterPro" id="IPR000010">
    <property type="entry name" value="Cystatin_dom"/>
</dbReference>
<keyword evidence="6" id="KW-1185">Reference proteome</keyword>
<accession>A0ABD1PE80</accession>
<protein>
    <submittedName>
        <fullName evidence="5">Cysteine proteinase inhibitor 5</fullName>
    </submittedName>
</protein>
<feature type="domain" description="Cystatin" evidence="4">
    <location>
        <begin position="39"/>
        <end position="121"/>
    </location>
</feature>
<evidence type="ECO:0000256" key="1">
    <source>
        <dbReference type="ARBA" id="ARBA00022690"/>
    </source>
</evidence>
<evidence type="ECO:0000313" key="6">
    <source>
        <dbReference type="Proteomes" id="UP001604336"/>
    </source>
</evidence>
<dbReference type="Pfam" id="PF16845">
    <property type="entry name" value="SQAPI"/>
    <property type="match status" value="1"/>
</dbReference>
<keyword evidence="3" id="KW-0732">Signal</keyword>
<keyword evidence="1" id="KW-0646">Protease inhibitor</keyword>
<organism evidence="5 6">
    <name type="scientific">Abeliophyllum distichum</name>
    <dbReference type="NCBI Taxonomy" id="126358"/>
    <lineage>
        <taxon>Eukaryota</taxon>
        <taxon>Viridiplantae</taxon>
        <taxon>Streptophyta</taxon>
        <taxon>Embryophyta</taxon>
        <taxon>Tracheophyta</taxon>
        <taxon>Spermatophyta</taxon>
        <taxon>Magnoliopsida</taxon>
        <taxon>eudicotyledons</taxon>
        <taxon>Gunneridae</taxon>
        <taxon>Pentapetalae</taxon>
        <taxon>asterids</taxon>
        <taxon>lamiids</taxon>
        <taxon>Lamiales</taxon>
        <taxon>Oleaceae</taxon>
        <taxon>Forsythieae</taxon>
        <taxon>Abeliophyllum</taxon>
    </lineage>
</organism>
<dbReference type="PANTHER" id="PTHR47364">
    <property type="entry name" value="CYSTEINE PROTEINASE INHIBITOR 5"/>
    <property type="match status" value="1"/>
</dbReference>
<evidence type="ECO:0000256" key="3">
    <source>
        <dbReference type="SAM" id="SignalP"/>
    </source>
</evidence>